<reference evidence="2 3" key="1">
    <citation type="submission" date="2019-10" db="EMBL/GenBank/DDBJ databases">
        <authorList>
            <person name="Karimi E."/>
        </authorList>
    </citation>
    <scope>NUCLEOTIDE SEQUENCE [LARGE SCALE GENOMIC DNA]</scope>
    <source>
        <strain evidence="2">Aeromonas sp. 8C</strain>
    </source>
</reference>
<proteinExistence type="predicted"/>
<name>A0A653KV60_AERVE</name>
<dbReference type="Proteomes" id="UP000439123">
    <property type="component" value="Unassembled WGS sequence"/>
</dbReference>
<evidence type="ECO:0000313" key="2">
    <source>
        <dbReference type="EMBL" id="VXA83343.1"/>
    </source>
</evidence>
<evidence type="ECO:0000313" key="3">
    <source>
        <dbReference type="Proteomes" id="UP000439123"/>
    </source>
</evidence>
<sequence length="68" mass="7280">MPHHLSRLGQTETTGGAMEQGQSEQAFELTDMLTDGGGGHAKGFGRPCHAARFHHGGEDGVTSELFHY</sequence>
<dbReference type="EMBL" id="CABWLC010000007">
    <property type="protein sequence ID" value="VXA83343.1"/>
    <property type="molecule type" value="Genomic_DNA"/>
</dbReference>
<dbReference type="AlphaFoldDB" id="A0A653KV60"/>
<accession>A0A653KV60</accession>
<feature type="compositionally biased region" description="Polar residues" evidence="1">
    <location>
        <begin position="8"/>
        <end position="24"/>
    </location>
</feature>
<protein>
    <submittedName>
        <fullName evidence="2">Uncharacterized protein</fullName>
    </submittedName>
</protein>
<organism evidence="2 3">
    <name type="scientific">Aeromonas veronii</name>
    <dbReference type="NCBI Taxonomy" id="654"/>
    <lineage>
        <taxon>Bacteria</taxon>
        <taxon>Pseudomonadati</taxon>
        <taxon>Pseudomonadota</taxon>
        <taxon>Gammaproteobacteria</taxon>
        <taxon>Aeromonadales</taxon>
        <taxon>Aeromonadaceae</taxon>
        <taxon>Aeromonas</taxon>
    </lineage>
</organism>
<gene>
    <name evidence="2" type="ORF">AERO8C_150141</name>
</gene>
<evidence type="ECO:0000256" key="1">
    <source>
        <dbReference type="SAM" id="MobiDB-lite"/>
    </source>
</evidence>
<feature type="region of interest" description="Disordered" evidence="1">
    <location>
        <begin position="1"/>
        <end position="24"/>
    </location>
</feature>